<evidence type="ECO:0000259" key="2">
    <source>
        <dbReference type="Pfam" id="PF20408"/>
    </source>
</evidence>
<organism evidence="4 5">
    <name type="scientific">Hermetia illucens</name>
    <name type="common">Black soldier fly</name>
    <dbReference type="NCBI Taxonomy" id="343691"/>
    <lineage>
        <taxon>Eukaryota</taxon>
        <taxon>Metazoa</taxon>
        <taxon>Ecdysozoa</taxon>
        <taxon>Arthropoda</taxon>
        <taxon>Hexapoda</taxon>
        <taxon>Insecta</taxon>
        <taxon>Pterygota</taxon>
        <taxon>Neoptera</taxon>
        <taxon>Endopterygota</taxon>
        <taxon>Diptera</taxon>
        <taxon>Brachycera</taxon>
        <taxon>Stratiomyomorpha</taxon>
        <taxon>Stratiomyidae</taxon>
        <taxon>Hermetiinae</taxon>
        <taxon>Hermetia</taxon>
    </lineage>
</organism>
<sequence>MEHSYSRDSRPIEGANGLTTRTLMVHRPPQCPSCHSHPIDEGIDLDEANHPPIPSYNETAAKEAMDECTRVANSVRNLNSDDENWEERINKTGWTLVQERLFARIARVLDMDHLARLATNGRQHEPVQRRVIIDRSVDRVRQALASVSWEPKLTQWIHGILMDNLPPTYMASYLDILQTLKTKLPTLMDKMLFGRPMNVNQELLTPVMKKQWDPIVSQKNRKIPANCVIVIVPSTALTGPLPSRLQKWYQLFSTIAPIVQINPQTVANALHKQPIDQVAEHIVSISRAKIQELRTEQPSRHIILIGFNAGAALALQIALAENVNSIVCMGFAYNTVNGVRGAPDDHILDITTPIMFVIGQNSARSSQEEIESLREKMQSQTSLVVVGSADDALRVPKNKRRIDNVTQSMVDNMVTDEIYEFIRNCITNPPGPRQPTNNISYVNTHDAQQTRVIAGGVRNPAIRKRKQSQGSDTEALTPAKSGKFIANRQTTIKPPKKLKNDDPFQVKRKVGRPRTRPLITTASAVSAKQKLISQPSPEVLNMAIQSILPDDDKNTSQIEEIGDDGQMMQYEIISQPKLEIRQTSTGAISNIRSSPMVVPMMQRPAGSATGTVQKVKMIPSNQFVQIKPPQANTQKIYTIKTSSGLGSDTLRGQGQIFTVKSTPSGQQYLQGPTTSPLVISPTKYTVLKSATGSSTIVSNESDVQKTTSDLSNTNIFDIPIIFADNDGNIHDTSLSGSGSNTASTLPSTSSTPSASQIIITSQPHQVTGSEQTPNVSQAKSFILNTAGTLQKPKANKVVFINRNTMKPCPNIISKSVPPLKYAKVVVTNPKTSTPSLVTRPAGPHGSGDAVVDKPMTTVTIQKPGLANIIKTSSGQITTSNQSPAQQTVIGTMQNLNKQFQPIIINVDSDKTTIKNMIKVGDSTSQMKPTILLKPGGLKSIPVLKPGILNRNVTVRKVVNLVQGKPTITATISPATGQSGEIAKTIVVSSATGQIVAASSAVSTSTAAASVTSTSSSGSNDAATNNESQ</sequence>
<evidence type="ECO:0000259" key="3">
    <source>
        <dbReference type="Pfam" id="PF23154"/>
    </source>
</evidence>
<feature type="domain" description="KANL3/Tex30 alpha/beta hydrolase-like" evidence="2">
    <location>
        <begin position="279"/>
        <end position="411"/>
    </location>
</feature>
<dbReference type="PANTHER" id="PTHR13136:SF16">
    <property type="entry name" value="KAT8 REGULATORY NSL COMPLEX SUBUNIT 3"/>
    <property type="match status" value="1"/>
</dbReference>
<dbReference type="Proteomes" id="UP000594454">
    <property type="component" value="Chromosome 4"/>
</dbReference>
<protein>
    <recommendedName>
        <fullName evidence="6">KAT8 regulatory NSL complex subunit 3</fullName>
    </recommendedName>
</protein>
<dbReference type="InterPro" id="IPR026555">
    <property type="entry name" value="NSL3/Tex30"/>
</dbReference>
<dbReference type="OrthoDB" id="6415022at2759"/>
<reference evidence="4 5" key="1">
    <citation type="submission" date="2020-11" db="EMBL/GenBank/DDBJ databases">
        <authorList>
            <person name="Wallbank WR R."/>
            <person name="Pardo Diaz C."/>
            <person name="Kozak K."/>
            <person name="Martin S."/>
            <person name="Jiggins C."/>
            <person name="Moest M."/>
            <person name="Warren A I."/>
            <person name="Generalovic N T."/>
            <person name="Byers J.R.P. K."/>
            <person name="Montejo-Kovacevich G."/>
            <person name="Yen C E."/>
        </authorList>
    </citation>
    <scope>NUCLEOTIDE SEQUENCE [LARGE SCALE GENOMIC DNA]</scope>
</reference>
<keyword evidence="5" id="KW-1185">Reference proteome</keyword>
<evidence type="ECO:0008006" key="6">
    <source>
        <dbReference type="Google" id="ProtNLM"/>
    </source>
</evidence>
<dbReference type="FunFam" id="3.40.50.1820:FF:000147">
    <property type="entry name" value="uncharacterized protein LOC108093882 isoform X9"/>
    <property type="match status" value="1"/>
</dbReference>
<dbReference type="GO" id="GO:0044545">
    <property type="term" value="C:NSL complex"/>
    <property type="evidence" value="ECO:0007669"/>
    <property type="project" value="TreeGrafter"/>
</dbReference>
<proteinExistence type="predicted"/>
<dbReference type="Pfam" id="PF23154">
    <property type="entry name" value="KANSL3_1st"/>
    <property type="match status" value="1"/>
</dbReference>
<accession>A0A7R8UX76</accession>
<dbReference type="PANTHER" id="PTHR13136">
    <property type="entry name" value="TESTIS DEVELOPMENT PROTEIN PRTD"/>
    <property type="match status" value="1"/>
</dbReference>
<feature type="compositionally biased region" description="Low complexity" evidence="1">
    <location>
        <begin position="741"/>
        <end position="753"/>
    </location>
</feature>
<dbReference type="InterPro" id="IPR029058">
    <property type="entry name" value="AB_hydrolase_fold"/>
</dbReference>
<gene>
    <name evidence="4" type="ORF">HERILL_LOCUS11375</name>
</gene>
<dbReference type="InterPro" id="IPR056519">
    <property type="entry name" value="KANSL3_1st"/>
</dbReference>
<dbReference type="Gene3D" id="3.40.50.1820">
    <property type="entry name" value="alpha/beta hydrolase"/>
    <property type="match status" value="1"/>
</dbReference>
<dbReference type="FunCoup" id="A0A7R8UX76">
    <property type="interactions" value="87"/>
</dbReference>
<dbReference type="InterPro" id="IPR046879">
    <property type="entry name" value="KANL3/Tex30_Abhydrolase"/>
</dbReference>
<feature type="domain" description="KANSL3 helical" evidence="3">
    <location>
        <begin position="64"/>
        <end position="190"/>
    </location>
</feature>
<dbReference type="InParanoid" id="A0A7R8UX76"/>
<dbReference type="Pfam" id="PF20408">
    <property type="entry name" value="Abhydrolase_11"/>
    <property type="match status" value="1"/>
</dbReference>
<name>A0A7R8UX76_HERIL</name>
<feature type="region of interest" description="Disordered" evidence="1">
    <location>
        <begin position="1004"/>
        <end position="1028"/>
    </location>
</feature>
<evidence type="ECO:0000313" key="4">
    <source>
        <dbReference type="EMBL" id="CAD7088780.1"/>
    </source>
</evidence>
<dbReference type="SUPFAM" id="SSF53474">
    <property type="entry name" value="alpha/beta-Hydrolases"/>
    <property type="match status" value="1"/>
</dbReference>
<evidence type="ECO:0000313" key="5">
    <source>
        <dbReference type="Proteomes" id="UP000594454"/>
    </source>
</evidence>
<dbReference type="GO" id="GO:0045944">
    <property type="term" value="P:positive regulation of transcription by RNA polymerase II"/>
    <property type="evidence" value="ECO:0007669"/>
    <property type="project" value="TreeGrafter"/>
</dbReference>
<dbReference type="AlphaFoldDB" id="A0A7R8UX76"/>
<evidence type="ECO:0000256" key="1">
    <source>
        <dbReference type="SAM" id="MobiDB-lite"/>
    </source>
</evidence>
<dbReference type="EMBL" id="LR899012">
    <property type="protein sequence ID" value="CAD7088780.1"/>
    <property type="molecule type" value="Genomic_DNA"/>
</dbReference>
<feature type="region of interest" description="Disordered" evidence="1">
    <location>
        <begin position="733"/>
        <end position="753"/>
    </location>
</feature>